<evidence type="ECO:0000313" key="3">
    <source>
        <dbReference type="EMBL" id="HAV92262.1"/>
    </source>
</evidence>
<accession>A0A350H9P6</accession>
<proteinExistence type="predicted"/>
<sequence length="258" mass="29332">MKNKLFPIIFLFSLNVFAGNMEFAQFLFNEGDYFRCVTELKRELYENSSVDTLKTVNLIVSSYIMMGENLKAIEEADKFYKKSSDIEYNYALALFLDKNFSKIDSLNLSESRDAVVFQELSAVFQNKFKVSDTVNLKGELKEIYQGYAKIKRKNPYLAMLISAVVPGLGRVYADRAGDGAFSSLTVLTPALIAVYYRTISKNDIAFYVSVGAFGAFYLGELYGAFNSASIYHKNKTEEYYKKIIIDYSASLFSPKFVF</sequence>
<evidence type="ECO:0000256" key="2">
    <source>
        <dbReference type="SAM" id="SignalP"/>
    </source>
</evidence>
<comment type="caution">
    <text evidence="3">The sequence shown here is derived from an EMBL/GenBank/DDBJ whole genome shotgun (WGS) entry which is preliminary data.</text>
</comment>
<organism evidence="3 4">
    <name type="scientific">candidate division WOR-3 bacterium</name>
    <dbReference type="NCBI Taxonomy" id="2052148"/>
    <lineage>
        <taxon>Bacteria</taxon>
        <taxon>Bacteria division WOR-3</taxon>
    </lineage>
</organism>
<gene>
    <name evidence="3" type="ORF">DCW38_03680</name>
</gene>
<feature type="transmembrane region" description="Helical" evidence="1">
    <location>
        <begin position="180"/>
        <end position="198"/>
    </location>
</feature>
<feature type="signal peptide" evidence="2">
    <location>
        <begin position="1"/>
        <end position="18"/>
    </location>
</feature>
<evidence type="ECO:0000256" key="1">
    <source>
        <dbReference type="SAM" id="Phobius"/>
    </source>
</evidence>
<name>A0A350H9P6_UNCW3</name>
<evidence type="ECO:0000313" key="4">
    <source>
        <dbReference type="Proteomes" id="UP000264062"/>
    </source>
</evidence>
<keyword evidence="1" id="KW-0812">Transmembrane</keyword>
<dbReference type="AlphaFoldDB" id="A0A350H9P6"/>
<feature type="transmembrane region" description="Helical" evidence="1">
    <location>
        <begin position="204"/>
        <end position="225"/>
    </location>
</feature>
<keyword evidence="1" id="KW-1133">Transmembrane helix</keyword>
<keyword evidence="1" id="KW-0472">Membrane</keyword>
<protein>
    <recommendedName>
        <fullName evidence="5">Tetratricopeptide repeat protein</fullName>
    </recommendedName>
</protein>
<dbReference type="Proteomes" id="UP000264062">
    <property type="component" value="Unassembled WGS sequence"/>
</dbReference>
<feature type="transmembrane region" description="Helical" evidence="1">
    <location>
        <begin position="156"/>
        <end position="173"/>
    </location>
</feature>
<keyword evidence="2" id="KW-0732">Signal</keyword>
<dbReference type="EMBL" id="DMZY01000111">
    <property type="protein sequence ID" value="HAV92262.1"/>
    <property type="molecule type" value="Genomic_DNA"/>
</dbReference>
<reference evidence="3 4" key="1">
    <citation type="journal article" date="2018" name="Nat. Biotechnol.">
        <title>A standardized bacterial taxonomy based on genome phylogeny substantially revises the tree of life.</title>
        <authorList>
            <person name="Parks D.H."/>
            <person name="Chuvochina M."/>
            <person name="Waite D.W."/>
            <person name="Rinke C."/>
            <person name="Skarshewski A."/>
            <person name="Chaumeil P.A."/>
            <person name="Hugenholtz P."/>
        </authorList>
    </citation>
    <scope>NUCLEOTIDE SEQUENCE [LARGE SCALE GENOMIC DNA]</scope>
    <source>
        <strain evidence="3">UBA9956</strain>
    </source>
</reference>
<evidence type="ECO:0008006" key="5">
    <source>
        <dbReference type="Google" id="ProtNLM"/>
    </source>
</evidence>
<feature type="chain" id="PRO_5016774847" description="Tetratricopeptide repeat protein" evidence="2">
    <location>
        <begin position="19"/>
        <end position="258"/>
    </location>
</feature>